<protein>
    <submittedName>
        <fullName evidence="3">Putative membrane protein (Partial)</fullName>
    </submittedName>
</protein>
<dbReference type="Proteomes" id="UP000198651">
    <property type="component" value="Chromosome I"/>
</dbReference>
<dbReference type="AlphaFoldDB" id="A0A0S4M5X7"/>
<dbReference type="EMBL" id="LN906597">
    <property type="protein sequence ID" value="CUT18380.1"/>
    <property type="molecule type" value="Genomic_DNA"/>
</dbReference>
<name>A0A0S4M5X7_9BURK</name>
<accession>A0A0S4M5X7</accession>
<keyword evidence="2" id="KW-1133">Transmembrane helix</keyword>
<keyword evidence="4" id="KW-1185">Reference proteome</keyword>
<keyword evidence="2" id="KW-0812">Transmembrane</keyword>
<dbReference type="RefSeq" id="WP_092490738.1">
    <property type="nucleotide sequence ID" value="NZ_LN906597.1"/>
</dbReference>
<organism evidence="3 4">
    <name type="scientific">Candidatus Ichthyocystis hellenicum</name>
    <dbReference type="NCBI Taxonomy" id="1561003"/>
    <lineage>
        <taxon>Bacteria</taxon>
        <taxon>Pseudomonadati</taxon>
        <taxon>Pseudomonadota</taxon>
        <taxon>Betaproteobacteria</taxon>
        <taxon>Burkholderiales</taxon>
        <taxon>Candidatus Ichthyocystis</taxon>
    </lineage>
</organism>
<evidence type="ECO:0000256" key="2">
    <source>
        <dbReference type="SAM" id="Phobius"/>
    </source>
</evidence>
<reference evidence="4" key="1">
    <citation type="submission" date="2015-11" db="EMBL/GenBank/DDBJ databases">
        <authorList>
            <person name="Seth-Smith H.M.B."/>
        </authorList>
    </citation>
    <scope>NUCLEOTIDE SEQUENCE [LARGE SCALE GENOMIC DNA]</scope>
    <source>
        <strain evidence="4">2013Ark11</strain>
    </source>
</reference>
<keyword evidence="2" id="KW-0472">Membrane</keyword>
<feature type="region of interest" description="Disordered" evidence="1">
    <location>
        <begin position="349"/>
        <end position="375"/>
    </location>
</feature>
<evidence type="ECO:0000313" key="3">
    <source>
        <dbReference type="EMBL" id="CUT18380.1"/>
    </source>
</evidence>
<evidence type="ECO:0000313" key="4">
    <source>
        <dbReference type="Proteomes" id="UP000198651"/>
    </source>
</evidence>
<evidence type="ECO:0000256" key="1">
    <source>
        <dbReference type="SAM" id="MobiDB-lite"/>
    </source>
</evidence>
<feature type="transmembrane region" description="Helical" evidence="2">
    <location>
        <begin position="298"/>
        <end position="319"/>
    </location>
</feature>
<dbReference type="OrthoDB" id="9890795at2"/>
<proteinExistence type="predicted"/>
<sequence>MDYINANKYLNCLECDDLESQTEGEVIEDNECKELVLLEQKTNRCSPSIGRSLRNKVVVASSLLGFIGVLESAAGSRITSLPSNHCNLSSLVCAMVTSGYSELINETLGMAFNNFLTNPNHRNQKSLSRRLIKPYINDSIPVTVVIDESSNLGAISRQLSVMAEYIKDLYSVLNPGDSDRKGNNADLIFCNNNVENFCYKNHSRDHSYYGRCCANISSYIEDITYALSTTSVPTADSITYNMTTSSVTEESTAIISTNTTTSPVLTTLSSVLTSLSPVDVTTEVTTASNENNGSLSTFIFVIVLFFVGVVLLFAAYMGIRSGRRRGVYHVGGSGEESRPVYMRDNIEEHLEEDEEESRTVSRPVYVGEDIEEHSI</sequence>
<gene>
    <name evidence="3" type="ORF">Ark11_1588</name>
</gene>